<reference evidence="1 2" key="1">
    <citation type="journal article" date="2012" name="New Phytol.">
        <title>Insight into trade-off between wood decay and parasitism from the genome of a fungal forest pathogen.</title>
        <authorList>
            <person name="Olson A."/>
            <person name="Aerts A."/>
            <person name="Asiegbu F."/>
            <person name="Belbahri L."/>
            <person name="Bouzid O."/>
            <person name="Broberg A."/>
            <person name="Canback B."/>
            <person name="Coutinho P.M."/>
            <person name="Cullen D."/>
            <person name="Dalman K."/>
            <person name="Deflorio G."/>
            <person name="van Diepen L.T."/>
            <person name="Dunand C."/>
            <person name="Duplessis S."/>
            <person name="Durling M."/>
            <person name="Gonthier P."/>
            <person name="Grimwood J."/>
            <person name="Fossdal C.G."/>
            <person name="Hansson D."/>
            <person name="Henrissat B."/>
            <person name="Hietala A."/>
            <person name="Himmelstrand K."/>
            <person name="Hoffmeister D."/>
            <person name="Hogberg N."/>
            <person name="James T.Y."/>
            <person name="Karlsson M."/>
            <person name="Kohler A."/>
            <person name="Kues U."/>
            <person name="Lee Y.H."/>
            <person name="Lin Y.C."/>
            <person name="Lind M."/>
            <person name="Lindquist E."/>
            <person name="Lombard V."/>
            <person name="Lucas S."/>
            <person name="Lunden K."/>
            <person name="Morin E."/>
            <person name="Murat C."/>
            <person name="Park J."/>
            <person name="Raffaello T."/>
            <person name="Rouze P."/>
            <person name="Salamov A."/>
            <person name="Schmutz J."/>
            <person name="Solheim H."/>
            <person name="Stahlberg J."/>
            <person name="Velez H."/>
            <person name="de Vries R.P."/>
            <person name="Wiebenga A."/>
            <person name="Woodward S."/>
            <person name="Yakovlev I."/>
            <person name="Garbelotto M."/>
            <person name="Martin F."/>
            <person name="Grigoriev I.V."/>
            <person name="Stenlid J."/>
        </authorList>
    </citation>
    <scope>NUCLEOTIDE SEQUENCE [LARGE SCALE GENOMIC DNA]</scope>
    <source>
        <strain evidence="1 2">TC 32-1</strain>
    </source>
</reference>
<dbReference type="InParanoid" id="W4JUA5"/>
<dbReference type="RefSeq" id="XP_009550676.1">
    <property type="nucleotide sequence ID" value="XM_009552381.1"/>
</dbReference>
<dbReference type="KEGG" id="hir:HETIRDRAFT_118597"/>
<accession>W4JUA5</accession>
<evidence type="ECO:0000313" key="1">
    <source>
        <dbReference type="EMBL" id="ETW77132.1"/>
    </source>
</evidence>
<dbReference type="AlphaFoldDB" id="W4JUA5"/>
<protein>
    <submittedName>
        <fullName evidence="1">Uncharacterized protein</fullName>
    </submittedName>
</protein>
<keyword evidence="2" id="KW-1185">Reference proteome</keyword>
<proteinExistence type="predicted"/>
<dbReference type="GeneID" id="20666598"/>
<organism evidence="1 2">
    <name type="scientific">Heterobasidion irregulare (strain TC 32-1)</name>
    <dbReference type="NCBI Taxonomy" id="747525"/>
    <lineage>
        <taxon>Eukaryota</taxon>
        <taxon>Fungi</taxon>
        <taxon>Dikarya</taxon>
        <taxon>Basidiomycota</taxon>
        <taxon>Agaricomycotina</taxon>
        <taxon>Agaricomycetes</taxon>
        <taxon>Russulales</taxon>
        <taxon>Bondarzewiaceae</taxon>
        <taxon>Heterobasidion</taxon>
        <taxon>Heterobasidion annosum species complex</taxon>
    </lineage>
</organism>
<sequence length="161" mass="17999">MSTESNDVSFETVLAELHHLLLGIPPESNLPFVENSQDSHYACFLNFSLDPDLMEKIEDEVGVFSEQFKNSSESQYPVSGMRPGTVHLPPSESVEFERSFLGVMIMMVIEKGYIAWFQLVQTMIDEHIGAGNSNDSSRGGLALKDVWLYRGPSSGLRPQQQ</sequence>
<name>W4JUA5_HETIT</name>
<dbReference type="EMBL" id="KI925463">
    <property type="protein sequence ID" value="ETW77132.1"/>
    <property type="molecule type" value="Genomic_DNA"/>
</dbReference>
<gene>
    <name evidence="1" type="ORF">HETIRDRAFT_118597</name>
</gene>
<evidence type="ECO:0000313" key="2">
    <source>
        <dbReference type="Proteomes" id="UP000030671"/>
    </source>
</evidence>
<dbReference type="Proteomes" id="UP000030671">
    <property type="component" value="Unassembled WGS sequence"/>
</dbReference>
<dbReference type="HOGENOM" id="CLU_1643917_0_0_1"/>